<gene>
    <name evidence="1" type="ORF">A2Y68_03040</name>
</gene>
<dbReference type="EMBL" id="MGFR01000003">
    <property type="protein sequence ID" value="OGM09587.1"/>
    <property type="molecule type" value="Genomic_DNA"/>
</dbReference>
<comment type="caution">
    <text evidence="1">The sequence shown here is derived from an EMBL/GenBank/DDBJ whole genome shotgun (WGS) entry which is preliminary data.</text>
</comment>
<dbReference type="Proteomes" id="UP000176778">
    <property type="component" value="Unassembled WGS sequence"/>
</dbReference>
<reference evidence="1 2" key="1">
    <citation type="journal article" date="2016" name="Nat. Commun.">
        <title>Thousands of microbial genomes shed light on interconnected biogeochemical processes in an aquifer system.</title>
        <authorList>
            <person name="Anantharaman K."/>
            <person name="Brown C.T."/>
            <person name="Hug L.A."/>
            <person name="Sharon I."/>
            <person name="Castelle C.J."/>
            <person name="Probst A.J."/>
            <person name="Thomas B.C."/>
            <person name="Singh A."/>
            <person name="Wilkins M.J."/>
            <person name="Karaoz U."/>
            <person name="Brodie E.L."/>
            <person name="Williams K.H."/>
            <person name="Hubbard S.S."/>
            <person name="Banfield J.F."/>
        </authorList>
    </citation>
    <scope>NUCLEOTIDE SEQUENCE [LARGE SCALE GENOMIC DNA]</scope>
</reference>
<evidence type="ECO:0000313" key="1">
    <source>
        <dbReference type="EMBL" id="OGM09587.1"/>
    </source>
</evidence>
<sequence length="164" mass="19161">MSERTTVNFGPPQSYEEALLRFPRGMDLTVAMYEFKQLLTSPVLDRLPLTRRIMEVSAESLKAMEEISFRRNVDSVGKTNWDYFLPYCRVEPLSSVFEADELFRELKIWTLRPEVRDDKFLLVCVLADPGFHFDSPEYYLGILRHHEYDLLIPPVVPSSLSRNP</sequence>
<accession>A0A1F7X3K4</accession>
<name>A0A1F7X3K4_9BACT</name>
<evidence type="ECO:0000313" key="2">
    <source>
        <dbReference type="Proteomes" id="UP000176778"/>
    </source>
</evidence>
<dbReference type="AlphaFoldDB" id="A0A1F7X3K4"/>
<proteinExistence type="predicted"/>
<organism evidence="1 2">
    <name type="scientific">Candidatus Woesebacteria bacterium RBG_13_46_13</name>
    <dbReference type="NCBI Taxonomy" id="1802479"/>
    <lineage>
        <taxon>Bacteria</taxon>
        <taxon>Candidatus Woeseibacteriota</taxon>
    </lineage>
</organism>
<protein>
    <submittedName>
        <fullName evidence="1">Uncharacterized protein</fullName>
    </submittedName>
</protein>